<keyword evidence="2" id="KW-1185">Reference proteome</keyword>
<dbReference type="EMBL" id="JACIFX010000007">
    <property type="protein sequence ID" value="MBB4231167.1"/>
    <property type="molecule type" value="Genomic_DNA"/>
</dbReference>
<dbReference type="Proteomes" id="UP000551353">
    <property type="component" value="Unassembled WGS sequence"/>
</dbReference>
<comment type="caution">
    <text evidence="1">The sequence shown here is derived from an EMBL/GenBank/DDBJ whole genome shotgun (WGS) entry which is preliminary data.</text>
</comment>
<protein>
    <submittedName>
        <fullName evidence="1">Uncharacterized protein</fullName>
    </submittedName>
</protein>
<accession>A0ABR6ITE9</accession>
<name>A0ABR6ITE9_9HYPH</name>
<evidence type="ECO:0000313" key="1">
    <source>
        <dbReference type="EMBL" id="MBB4231167.1"/>
    </source>
</evidence>
<sequence>MEIPPKFPFKSGAIIHRIEDGGNYLEFKWVPATRGALSALDIPPISSLKKWRVASPHHRVWRDWNLDGNDQADRKIDAT</sequence>
<evidence type="ECO:0000313" key="2">
    <source>
        <dbReference type="Proteomes" id="UP000551353"/>
    </source>
</evidence>
<proteinExistence type="predicted"/>
<organism evidence="1 2">
    <name type="scientific">Rhizobium mongolense</name>
    <dbReference type="NCBI Taxonomy" id="57676"/>
    <lineage>
        <taxon>Bacteria</taxon>
        <taxon>Pseudomonadati</taxon>
        <taxon>Pseudomonadota</taxon>
        <taxon>Alphaproteobacteria</taxon>
        <taxon>Hyphomicrobiales</taxon>
        <taxon>Rhizobiaceae</taxon>
        <taxon>Rhizobium/Agrobacterium group</taxon>
        <taxon>Rhizobium</taxon>
    </lineage>
</organism>
<gene>
    <name evidence="1" type="ORF">GGD56_005039</name>
</gene>
<reference evidence="1 2" key="1">
    <citation type="submission" date="2020-08" db="EMBL/GenBank/DDBJ databases">
        <title>Genomic Encyclopedia of Type Strains, Phase IV (KMG-V): Genome sequencing to study the core and pangenomes of soil and plant-associated prokaryotes.</title>
        <authorList>
            <person name="Whitman W."/>
        </authorList>
    </citation>
    <scope>NUCLEOTIDE SEQUENCE [LARGE SCALE GENOMIC DNA]</scope>
    <source>
        <strain evidence="1 2">SEMIA 4087</strain>
    </source>
</reference>